<dbReference type="PRINTS" id="PR00146">
    <property type="entry name" value="DHPICSNTHASE"/>
</dbReference>
<gene>
    <name evidence="1" type="ORF">METZ01_LOCUS97414</name>
</gene>
<dbReference type="SUPFAM" id="SSF51569">
    <property type="entry name" value="Aldolase"/>
    <property type="match status" value="1"/>
</dbReference>
<proteinExistence type="predicted"/>
<dbReference type="PANTHER" id="PTHR42849">
    <property type="entry name" value="N-ACETYLNEURAMINATE LYASE"/>
    <property type="match status" value="1"/>
</dbReference>
<evidence type="ECO:0000313" key="1">
    <source>
        <dbReference type="EMBL" id="SVA44560.1"/>
    </source>
</evidence>
<dbReference type="SMART" id="SM01130">
    <property type="entry name" value="DHDPS"/>
    <property type="match status" value="1"/>
</dbReference>
<organism evidence="1">
    <name type="scientific">marine metagenome</name>
    <dbReference type="NCBI Taxonomy" id="408172"/>
    <lineage>
        <taxon>unclassified sequences</taxon>
        <taxon>metagenomes</taxon>
        <taxon>ecological metagenomes</taxon>
    </lineage>
</organism>
<dbReference type="PIRSF" id="PIRSF001365">
    <property type="entry name" value="DHDPS"/>
    <property type="match status" value="1"/>
</dbReference>
<dbReference type="InterPro" id="IPR002220">
    <property type="entry name" value="DapA-like"/>
</dbReference>
<sequence>MNEIKGIFAASMSILDENLTLNSSKTILHAENLIDQGCHGVVIFGSTGQAQLISIGEKVNLLNKLSVSKYKNKYLIGTGLNSLGETINLMNISTSLGFNKFLIMPPAYYKYKDKEVVNFYSKIIDKIPESKIILYNFEKLCGYKFSINCVEELVKKFPDQIVGVKDSSYNLYENLKIENFSVLPGSELKLIKGLELGCTGIITATCNVTAPLARQVYDDFFNKNDQTKNEKLCNVRKAFDQFDLISGLHSFLAQENKIYENILPPLSLLDLNDRKKLIEDLAKLGFNLKESKAA</sequence>
<name>A0A381VW84_9ZZZZ</name>
<reference evidence="1" key="1">
    <citation type="submission" date="2018-05" db="EMBL/GenBank/DDBJ databases">
        <authorList>
            <person name="Lanie J.A."/>
            <person name="Ng W.-L."/>
            <person name="Kazmierczak K.M."/>
            <person name="Andrzejewski T.M."/>
            <person name="Davidsen T.M."/>
            <person name="Wayne K.J."/>
            <person name="Tettelin H."/>
            <person name="Glass J.I."/>
            <person name="Rusch D."/>
            <person name="Podicherti R."/>
            <person name="Tsui H.-C.T."/>
            <person name="Winkler M.E."/>
        </authorList>
    </citation>
    <scope>NUCLEOTIDE SEQUENCE</scope>
</reference>
<dbReference type="AlphaFoldDB" id="A0A381VW84"/>
<dbReference type="GO" id="GO:0019262">
    <property type="term" value="P:N-acetylneuraminate catabolic process"/>
    <property type="evidence" value="ECO:0007669"/>
    <property type="project" value="TreeGrafter"/>
</dbReference>
<dbReference type="Gene3D" id="3.20.20.70">
    <property type="entry name" value="Aldolase class I"/>
    <property type="match status" value="1"/>
</dbReference>
<accession>A0A381VW84</accession>
<dbReference type="InterPro" id="IPR013785">
    <property type="entry name" value="Aldolase_TIM"/>
</dbReference>
<dbReference type="GO" id="GO:0008747">
    <property type="term" value="F:N-acetylneuraminate lyase activity"/>
    <property type="evidence" value="ECO:0007669"/>
    <property type="project" value="TreeGrafter"/>
</dbReference>
<dbReference type="CDD" id="cd00408">
    <property type="entry name" value="DHDPS-like"/>
    <property type="match status" value="1"/>
</dbReference>
<dbReference type="PANTHER" id="PTHR42849:SF1">
    <property type="entry name" value="N-ACETYLNEURAMINATE LYASE"/>
    <property type="match status" value="1"/>
</dbReference>
<dbReference type="GO" id="GO:0005829">
    <property type="term" value="C:cytosol"/>
    <property type="evidence" value="ECO:0007669"/>
    <property type="project" value="TreeGrafter"/>
</dbReference>
<dbReference type="EMBL" id="UINC01009975">
    <property type="protein sequence ID" value="SVA44560.1"/>
    <property type="molecule type" value="Genomic_DNA"/>
</dbReference>
<protein>
    <recommendedName>
        <fullName evidence="2">Dihydrodipicolinate synthase family protein</fullName>
    </recommendedName>
</protein>
<evidence type="ECO:0008006" key="2">
    <source>
        <dbReference type="Google" id="ProtNLM"/>
    </source>
</evidence>
<dbReference type="Pfam" id="PF00701">
    <property type="entry name" value="DHDPS"/>
    <property type="match status" value="1"/>
</dbReference>